<feature type="transmembrane region" description="Helical" evidence="19">
    <location>
        <begin position="63"/>
        <end position="80"/>
    </location>
</feature>
<dbReference type="InterPro" id="IPR000374">
    <property type="entry name" value="PC_trans"/>
</dbReference>
<keyword evidence="12 18" id="KW-0548">Nucleotidyltransferase</keyword>
<keyword evidence="14" id="KW-0443">Lipid metabolism</keyword>
<evidence type="ECO:0000256" key="5">
    <source>
        <dbReference type="ARBA" id="ARBA00010185"/>
    </source>
</evidence>
<keyword evidence="9" id="KW-0444">Lipid biosynthesis</keyword>
<keyword evidence="17" id="KW-1208">Phospholipid metabolism</keyword>
<dbReference type="AlphaFoldDB" id="A0A212J8B6"/>
<dbReference type="PROSITE" id="PS01315">
    <property type="entry name" value="CDS"/>
    <property type="match status" value="1"/>
</dbReference>
<dbReference type="PANTHER" id="PTHR46382:SF1">
    <property type="entry name" value="PHOSPHATIDATE CYTIDYLYLTRANSFERASE"/>
    <property type="match status" value="1"/>
</dbReference>
<evidence type="ECO:0000256" key="14">
    <source>
        <dbReference type="ARBA" id="ARBA00023098"/>
    </source>
</evidence>
<evidence type="ECO:0000256" key="9">
    <source>
        <dbReference type="ARBA" id="ARBA00022516"/>
    </source>
</evidence>
<feature type="transmembrane region" description="Helical" evidence="19">
    <location>
        <begin position="86"/>
        <end position="103"/>
    </location>
</feature>
<evidence type="ECO:0000256" key="8">
    <source>
        <dbReference type="ARBA" id="ARBA00022475"/>
    </source>
</evidence>
<comment type="pathway">
    <text evidence="3 18">Phospholipid metabolism; CDP-diacylglycerol biosynthesis; CDP-diacylglycerol from sn-glycerol 3-phosphate: step 3/3.</text>
</comment>
<accession>A0A212J8B6</accession>
<evidence type="ECO:0000256" key="7">
    <source>
        <dbReference type="ARBA" id="ARBA00019373"/>
    </source>
</evidence>
<dbReference type="GO" id="GO:0016024">
    <property type="term" value="P:CDP-diacylglycerol biosynthetic process"/>
    <property type="evidence" value="ECO:0007669"/>
    <property type="project" value="UniProtKB-UniPathway"/>
</dbReference>
<comment type="pathway">
    <text evidence="4">Lipid metabolism.</text>
</comment>
<dbReference type="UniPathway" id="UPA00557">
    <property type="reaction ID" value="UER00614"/>
</dbReference>
<dbReference type="EMBL" id="FLUO01000001">
    <property type="protein sequence ID" value="SBV95666.1"/>
    <property type="molecule type" value="Genomic_DNA"/>
</dbReference>
<keyword evidence="15 19" id="KW-0472">Membrane</keyword>
<gene>
    <name evidence="20" type="primary">cdsA</name>
    <name evidence="20" type="ORF">KL86APRO_10662</name>
</gene>
<feature type="transmembrane region" description="Helical" evidence="19">
    <location>
        <begin position="176"/>
        <end position="193"/>
    </location>
</feature>
<feature type="transmembrane region" description="Helical" evidence="19">
    <location>
        <begin position="136"/>
        <end position="156"/>
    </location>
</feature>
<organism evidence="20">
    <name type="scientific">uncultured Alphaproteobacteria bacterium</name>
    <dbReference type="NCBI Taxonomy" id="91750"/>
    <lineage>
        <taxon>Bacteria</taxon>
        <taxon>Pseudomonadati</taxon>
        <taxon>Pseudomonadota</taxon>
        <taxon>Alphaproteobacteria</taxon>
        <taxon>environmental samples</taxon>
    </lineage>
</organism>
<evidence type="ECO:0000313" key="20">
    <source>
        <dbReference type="EMBL" id="SBV95666.1"/>
    </source>
</evidence>
<evidence type="ECO:0000256" key="13">
    <source>
        <dbReference type="ARBA" id="ARBA00022989"/>
    </source>
</evidence>
<evidence type="ECO:0000256" key="10">
    <source>
        <dbReference type="ARBA" id="ARBA00022679"/>
    </source>
</evidence>
<feature type="transmembrane region" description="Helical" evidence="19">
    <location>
        <begin position="110"/>
        <end position="130"/>
    </location>
</feature>
<keyword evidence="8" id="KW-1003">Cell membrane</keyword>
<evidence type="ECO:0000256" key="3">
    <source>
        <dbReference type="ARBA" id="ARBA00005119"/>
    </source>
</evidence>
<dbReference type="Pfam" id="PF01148">
    <property type="entry name" value="CTP_transf_1"/>
    <property type="match status" value="1"/>
</dbReference>
<comment type="similarity">
    <text evidence="5 18">Belongs to the CDS family.</text>
</comment>
<keyword evidence="16" id="KW-0594">Phospholipid biosynthesis</keyword>
<keyword evidence="11 18" id="KW-0812">Transmembrane</keyword>
<feature type="transmembrane region" description="Helical" evidence="19">
    <location>
        <begin position="26"/>
        <end position="51"/>
    </location>
</feature>
<sequence>MQSADPPRKGGGLRTRVLSSLVMMPAMLAAIWSGGAVFAVLIVAMAAVLAWEWHGLLAPRARGLAAAAIAGVGAGVAATAFDDRFAVALVAVAVAVGAAAAVQGRRGVDLALIGFGPLYVGVPAVALLALRGEFGLAATLWLFASVWATDIGAYAFGRTIGGPKLMPRVSPNKTWAGLLGGMLCAAGVGLAGVRVPEMAAMPWPQLMALGAALAVVAQIGDLFESAIKRRQGAKDSSSLIPGHGGLLDRVDGVLAAVPVAVAVLTMMRAAGALE</sequence>
<evidence type="ECO:0000256" key="17">
    <source>
        <dbReference type="ARBA" id="ARBA00023264"/>
    </source>
</evidence>
<evidence type="ECO:0000256" key="19">
    <source>
        <dbReference type="SAM" id="Phobius"/>
    </source>
</evidence>
<evidence type="ECO:0000256" key="1">
    <source>
        <dbReference type="ARBA" id="ARBA00001698"/>
    </source>
</evidence>
<feature type="transmembrane region" description="Helical" evidence="19">
    <location>
        <begin position="205"/>
        <end position="223"/>
    </location>
</feature>
<name>A0A212J8B6_9PROT</name>
<evidence type="ECO:0000256" key="4">
    <source>
        <dbReference type="ARBA" id="ARBA00005189"/>
    </source>
</evidence>
<evidence type="ECO:0000256" key="16">
    <source>
        <dbReference type="ARBA" id="ARBA00023209"/>
    </source>
</evidence>
<comment type="catalytic activity">
    <reaction evidence="1 18">
        <text>a 1,2-diacyl-sn-glycero-3-phosphate + CTP + H(+) = a CDP-1,2-diacyl-sn-glycerol + diphosphate</text>
        <dbReference type="Rhea" id="RHEA:16229"/>
        <dbReference type="ChEBI" id="CHEBI:15378"/>
        <dbReference type="ChEBI" id="CHEBI:33019"/>
        <dbReference type="ChEBI" id="CHEBI:37563"/>
        <dbReference type="ChEBI" id="CHEBI:58332"/>
        <dbReference type="ChEBI" id="CHEBI:58608"/>
        <dbReference type="EC" id="2.7.7.41"/>
    </reaction>
</comment>
<keyword evidence="10 18" id="KW-0808">Transferase</keyword>
<evidence type="ECO:0000256" key="2">
    <source>
        <dbReference type="ARBA" id="ARBA00004651"/>
    </source>
</evidence>
<comment type="subcellular location">
    <subcellularLocation>
        <location evidence="2">Cell membrane</location>
        <topology evidence="2">Multi-pass membrane protein</topology>
    </subcellularLocation>
</comment>
<dbReference type="GO" id="GO:0004605">
    <property type="term" value="F:phosphatidate cytidylyltransferase activity"/>
    <property type="evidence" value="ECO:0007669"/>
    <property type="project" value="UniProtKB-EC"/>
</dbReference>
<dbReference type="PANTHER" id="PTHR46382">
    <property type="entry name" value="PHOSPHATIDATE CYTIDYLYLTRANSFERASE"/>
    <property type="match status" value="1"/>
</dbReference>
<dbReference type="GO" id="GO:0005886">
    <property type="term" value="C:plasma membrane"/>
    <property type="evidence" value="ECO:0007669"/>
    <property type="project" value="UniProtKB-SubCell"/>
</dbReference>
<evidence type="ECO:0000256" key="6">
    <source>
        <dbReference type="ARBA" id="ARBA00012487"/>
    </source>
</evidence>
<evidence type="ECO:0000256" key="12">
    <source>
        <dbReference type="ARBA" id="ARBA00022695"/>
    </source>
</evidence>
<reference evidence="20" key="1">
    <citation type="submission" date="2016-04" db="EMBL/GenBank/DDBJ databases">
        <authorList>
            <person name="Evans L.H."/>
            <person name="Alamgir A."/>
            <person name="Owens N."/>
            <person name="Weber N.D."/>
            <person name="Virtaneva K."/>
            <person name="Barbian K."/>
            <person name="Babar A."/>
            <person name="Rosenke K."/>
        </authorList>
    </citation>
    <scope>NUCLEOTIDE SEQUENCE</scope>
    <source>
        <strain evidence="20">86</strain>
    </source>
</reference>
<evidence type="ECO:0000256" key="18">
    <source>
        <dbReference type="RuleBase" id="RU003938"/>
    </source>
</evidence>
<proteinExistence type="inferred from homology"/>
<evidence type="ECO:0000256" key="11">
    <source>
        <dbReference type="ARBA" id="ARBA00022692"/>
    </source>
</evidence>
<keyword evidence="13 19" id="KW-1133">Transmembrane helix</keyword>
<evidence type="ECO:0000256" key="15">
    <source>
        <dbReference type="ARBA" id="ARBA00023136"/>
    </source>
</evidence>
<dbReference type="EC" id="2.7.7.41" evidence="6 18"/>
<protein>
    <recommendedName>
        <fullName evidence="7 18">Phosphatidate cytidylyltransferase</fullName>
        <ecNumber evidence="6 18">2.7.7.41</ecNumber>
    </recommendedName>
</protein>